<name>A0A2M6W0A2_9BACT</name>
<dbReference type="GO" id="GO:0016887">
    <property type="term" value="F:ATP hydrolysis activity"/>
    <property type="evidence" value="ECO:0007669"/>
    <property type="project" value="TreeGrafter"/>
</dbReference>
<dbReference type="SUPFAM" id="SSF52540">
    <property type="entry name" value="P-loop containing nucleoside triphosphate hydrolases"/>
    <property type="match status" value="1"/>
</dbReference>
<dbReference type="InterPro" id="IPR027417">
    <property type="entry name" value="P-loop_NTPase"/>
</dbReference>
<feature type="non-terminal residue" evidence="5">
    <location>
        <position position="1"/>
    </location>
</feature>
<comment type="caution">
    <text evidence="5">The sequence shown here is derived from an EMBL/GenBank/DDBJ whole genome shotgun (WGS) entry which is preliminary data.</text>
</comment>
<comment type="similarity">
    <text evidence="1">Belongs to the GSP E family.</text>
</comment>
<evidence type="ECO:0000256" key="2">
    <source>
        <dbReference type="ARBA" id="ARBA00022741"/>
    </source>
</evidence>
<organism evidence="5 6">
    <name type="scientific">Candidatus Magasanikbacteria bacterium CG10_big_fil_rev_8_21_14_0_10_43_6</name>
    <dbReference type="NCBI Taxonomy" id="1974650"/>
    <lineage>
        <taxon>Bacteria</taxon>
        <taxon>Candidatus Magasanikiibacteriota</taxon>
    </lineage>
</organism>
<dbReference type="PANTHER" id="PTHR30258">
    <property type="entry name" value="TYPE II SECRETION SYSTEM PROTEIN GSPE-RELATED"/>
    <property type="match status" value="1"/>
</dbReference>
<keyword evidence="3" id="KW-0067">ATP-binding</keyword>
<reference evidence="6" key="1">
    <citation type="submission" date="2017-09" db="EMBL/GenBank/DDBJ databases">
        <title>Depth-based differentiation of microbial function through sediment-hosted aquifers and enrichment of novel symbionts in the deep terrestrial subsurface.</title>
        <authorList>
            <person name="Probst A.J."/>
            <person name="Ladd B."/>
            <person name="Jarett J.K."/>
            <person name="Geller-Mcgrath D.E."/>
            <person name="Sieber C.M.K."/>
            <person name="Emerson J.B."/>
            <person name="Anantharaman K."/>
            <person name="Thomas B.C."/>
            <person name="Malmstrom R."/>
            <person name="Stieglmeier M."/>
            <person name="Klingl A."/>
            <person name="Woyke T."/>
            <person name="Ryan C.M."/>
            <person name="Banfield J.F."/>
        </authorList>
    </citation>
    <scope>NUCLEOTIDE SEQUENCE [LARGE SCALE GENOMIC DNA]</scope>
</reference>
<evidence type="ECO:0000259" key="4">
    <source>
        <dbReference type="Pfam" id="PF00437"/>
    </source>
</evidence>
<evidence type="ECO:0000313" key="6">
    <source>
        <dbReference type="Proteomes" id="UP000229362"/>
    </source>
</evidence>
<dbReference type="AlphaFoldDB" id="A0A2M6W0A2"/>
<evidence type="ECO:0000256" key="1">
    <source>
        <dbReference type="ARBA" id="ARBA00006611"/>
    </source>
</evidence>
<proteinExistence type="inferred from homology"/>
<dbReference type="GO" id="GO:0005886">
    <property type="term" value="C:plasma membrane"/>
    <property type="evidence" value="ECO:0007669"/>
    <property type="project" value="TreeGrafter"/>
</dbReference>
<dbReference type="Gene3D" id="3.40.50.300">
    <property type="entry name" value="P-loop containing nucleotide triphosphate hydrolases"/>
    <property type="match status" value="1"/>
</dbReference>
<sequence>FYTAPGCGTCNNIGYAGRLGIYEIFVISKEVEEAILAGNVAEYQIRKIATEHGTVTMVQDGLLKAMDGLTSAEEVFRVTE</sequence>
<dbReference type="GO" id="GO:0005524">
    <property type="term" value="F:ATP binding"/>
    <property type="evidence" value="ECO:0007669"/>
    <property type="project" value="UniProtKB-KW"/>
</dbReference>
<accession>A0A2M6W0A2</accession>
<feature type="domain" description="Bacterial type II secretion system protein E" evidence="4">
    <location>
        <begin position="2"/>
        <end position="77"/>
    </location>
</feature>
<dbReference type="PANTHER" id="PTHR30258:SF1">
    <property type="entry name" value="PROTEIN TRANSPORT PROTEIN HOFB HOMOLOG"/>
    <property type="match status" value="1"/>
</dbReference>
<keyword evidence="2" id="KW-0547">Nucleotide-binding</keyword>
<gene>
    <name evidence="5" type="ORF">COU33_04575</name>
</gene>
<protein>
    <submittedName>
        <fullName evidence="5">Type II secretion system protein GspE</fullName>
    </submittedName>
</protein>
<evidence type="ECO:0000313" key="5">
    <source>
        <dbReference type="EMBL" id="PIT86188.1"/>
    </source>
</evidence>
<dbReference type="EMBL" id="PFBZ01000195">
    <property type="protein sequence ID" value="PIT86188.1"/>
    <property type="molecule type" value="Genomic_DNA"/>
</dbReference>
<dbReference type="Pfam" id="PF00437">
    <property type="entry name" value="T2SSE"/>
    <property type="match status" value="1"/>
</dbReference>
<dbReference type="Proteomes" id="UP000229362">
    <property type="component" value="Unassembled WGS sequence"/>
</dbReference>
<dbReference type="InterPro" id="IPR001482">
    <property type="entry name" value="T2SS/T4SS_dom"/>
</dbReference>
<evidence type="ECO:0000256" key="3">
    <source>
        <dbReference type="ARBA" id="ARBA00022840"/>
    </source>
</evidence>